<keyword evidence="1" id="KW-0812">Transmembrane</keyword>
<name>A0AA96VC33_9EURY</name>
<proteinExistence type="predicted"/>
<feature type="transmembrane region" description="Helical" evidence="1">
    <location>
        <begin position="57"/>
        <end position="75"/>
    </location>
</feature>
<dbReference type="GeneID" id="85196096"/>
<dbReference type="RefSeq" id="WP_316557342.1">
    <property type="nucleotide sequence ID" value="NZ_CP131059.1"/>
</dbReference>
<feature type="transmembrane region" description="Helical" evidence="1">
    <location>
        <begin position="113"/>
        <end position="131"/>
    </location>
</feature>
<evidence type="ECO:0000313" key="3">
    <source>
        <dbReference type="Proteomes" id="UP001302978"/>
    </source>
</evidence>
<evidence type="ECO:0000256" key="1">
    <source>
        <dbReference type="SAM" id="Phobius"/>
    </source>
</evidence>
<feature type="transmembrane region" description="Helical" evidence="1">
    <location>
        <begin position="138"/>
        <end position="159"/>
    </location>
</feature>
<reference evidence="2 3" key="1">
    <citation type="submission" date="2023-07" db="EMBL/GenBank/DDBJ databases">
        <title>Closed genoem sequence of Methanomicrococcus sp. Hf6.</title>
        <authorList>
            <person name="Poehlein A."/>
            <person name="Protasov E."/>
            <person name="Platt K."/>
            <person name="Reeh H."/>
            <person name="Daniel R."/>
            <person name="Brune A."/>
        </authorList>
    </citation>
    <scope>NUCLEOTIDE SEQUENCE [LARGE SCALE GENOMIC DNA]</scope>
    <source>
        <strain evidence="2 3">Hf6</strain>
    </source>
</reference>
<feature type="transmembrane region" description="Helical" evidence="1">
    <location>
        <begin position="35"/>
        <end position="51"/>
    </location>
</feature>
<evidence type="ECO:0000313" key="2">
    <source>
        <dbReference type="EMBL" id="WNY24167.1"/>
    </source>
</evidence>
<gene>
    <name evidence="2" type="ORF">MmiHf6_14960</name>
</gene>
<dbReference type="EMBL" id="CP131059">
    <property type="protein sequence ID" value="WNY24167.1"/>
    <property type="molecule type" value="Genomic_DNA"/>
</dbReference>
<accession>A0AA96VC33</accession>
<dbReference type="AlphaFoldDB" id="A0AA96VC33"/>
<sequence length="162" mass="18991">MFYSMSLKLVPAVILLFAAVILMISLKNLNKKNQAALFIALFCIFLISLLLNEIIVFSLIAIFIFYFGSFIYGFISKNPVKSYLLGLSVYLTWFVFEIFTYYSRTDLFEFDIYLKYLIYSVIWGLPGFLTAQDRSVKWKYSIFIVLALIIIFIEVVLFYSTW</sequence>
<feature type="transmembrane region" description="Helical" evidence="1">
    <location>
        <begin position="82"/>
        <end position="101"/>
    </location>
</feature>
<keyword evidence="1" id="KW-0472">Membrane</keyword>
<organism evidence="2 3">
    <name type="scientific">Methanimicrococcus hongohii</name>
    <dbReference type="NCBI Taxonomy" id="3028295"/>
    <lineage>
        <taxon>Archaea</taxon>
        <taxon>Methanobacteriati</taxon>
        <taxon>Methanobacteriota</taxon>
        <taxon>Stenosarchaea group</taxon>
        <taxon>Methanomicrobia</taxon>
        <taxon>Methanosarcinales</taxon>
        <taxon>Methanosarcinaceae</taxon>
        <taxon>Methanimicrococcus</taxon>
    </lineage>
</organism>
<feature type="transmembrane region" description="Helical" evidence="1">
    <location>
        <begin position="6"/>
        <end position="26"/>
    </location>
</feature>
<dbReference type="KEGG" id="mehf:MmiHf6_14960"/>
<dbReference type="Proteomes" id="UP001302978">
    <property type="component" value="Chromosome"/>
</dbReference>
<keyword evidence="3" id="KW-1185">Reference proteome</keyword>
<keyword evidence="1" id="KW-1133">Transmembrane helix</keyword>
<protein>
    <submittedName>
        <fullName evidence="2">Uncharacterized protein</fullName>
    </submittedName>
</protein>